<dbReference type="Gramene" id="RZC48824">
    <property type="protein sequence ID" value="RZC48824"/>
    <property type="gene ID" value="C5167_017257"/>
</dbReference>
<protein>
    <submittedName>
        <fullName evidence="1">Uncharacterized protein</fullName>
    </submittedName>
</protein>
<name>A0A4Y7IIW0_PAPSO</name>
<evidence type="ECO:0000313" key="2">
    <source>
        <dbReference type="Proteomes" id="UP000316621"/>
    </source>
</evidence>
<keyword evidence="2" id="KW-1185">Reference proteome</keyword>
<proteinExistence type="predicted"/>
<accession>A0A4Y7IIW0</accession>
<reference evidence="1 2" key="1">
    <citation type="journal article" date="2018" name="Science">
        <title>The opium poppy genome and morphinan production.</title>
        <authorList>
            <person name="Guo L."/>
            <person name="Winzer T."/>
            <person name="Yang X."/>
            <person name="Li Y."/>
            <person name="Ning Z."/>
            <person name="He Z."/>
            <person name="Teodor R."/>
            <person name="Lu Y."/>
            <person name="Bowser T.A."/>
            <person name="Graham I.A."/>
            <person name="Ye K."/>
        </authorList>
    </citation>
    <scope>NUCLEOTIDE SEQUENCE [LARGE SCALE GENOMIC DNA]</scope>
    <source>
        <strain evidence="2">cv. HN1</strain>
        <tissue evidence="1">Leaves</tissue>
    </source>
</reference>
<dbReference type="Proteomes" id="UP000316621">
    <property type="component" value="Chromosome 2"/>
</dbReference>
<dbReference type="AlphaFoldDB" id="A0A4Y7IIW0"/>
<organism evidence="1 2">
    <name type="scientific">Papaver somniferum</name>
    <name type="common">Opium poppy</name>
    <dbReference type="NCBI Taxonomy" id="3469"/>
    <lineage>
        <taxon>Eukaryota</taxon>
        <taxon>Viridiplantae</taxon>
        <taxon>Streptophyta</taxon>
        <taxon>Embryophyta</taxon>
        <taxon>Tracheophyta</taxon>
        <taxon>Spermatophyta</taxon>
        <taxon>Magnoliopsida</taxon>
        <taxon>Ranunculales</taxon>
        <taxon>Papaveraceae</taxon>
        <taxon>Papaveroideae</taxon>
        <taxon>Papaver</taxon>
    </lineage>
</organism>
<evidence type="ECO:0000313" key="1">
    <source>
        <dbReference type="EMBL" id="RZC48824.1"/>
    </source>
</evidence>
<gene>
    <name evidence="1" type="ORF">C5167_017257</name>
</gene>
<dbReference type="EMBL" id="CM010716">
    <property type="protein sequence ID" value="RZC48824.1"/>
    <property type="molecule type" value="Genomic_DNA"/>
</dbReference>
<sequence>MSFSQGADHIVVPNDEKEFKLIVADPDTILDSLTREVKEVGPDGQEAIWKAFWGLLLIL</sequence>